<feature type="transmembrane region" description="Helical" evidence="1">
    <location>
        <begin position="6"/>
        <end position="25"/>
    </location>
</feature>
<accession>B7HUG3</accession>
<organism evidence="2 3">
    <name type="scientific">Bacillus cereus (strain AH187)</name>
    <dbReference type="NCBI Taxonomy" id="405534"/>
    <lineage>
        <taxon>Bacteria</taxon>
        <taxon>Bacillati</taxon>
        <taxon>Bacillota</taxon>
        <taxon>Bacilli</taxon>
        <taxon>Bacillales</taxon>
        <taxon>Bacillaceae</taxon>
        <taxon>Bacillus</taxon>
        <taxon>Bacillus cereus group</taxon>
    </lineage>
</organism>
<gene>
    <name evidence="2" type="ordered locus">BCAH187_A2903</name>
</gene>
<proteinExistence type="predicted"/>
<dbReference type="Proteomes" id="UP000002214">
    <property type="component" value="Chromosome"/>
</dbReference>
<reference evidence="2 3" key="1">
    <citation type="submission" date="2008-10" db="EMBL/GenBank/DDBJ databases">
        <title>Genome sequence of Bacillus cereus AH187.</title>
        <authorList>
            <person name="Dodson R.J."/>
            <person name="Durkin A.S."/>
            <person name="Rosovitz M.J."/>
            <person name="Rasko D.A."/>
            <person name="Kolsto A.B."/>
            <person name="Okstad O.A."/>
            <person name="Ravel J."/>
            <person name="Sutton G."/>
        </authorList>
    </citation>
    <scope>NUCLEOTIDE SEQUENCE [LARGE SCALE GENOMIC DNA]</scope>
    <source>
        <strain evidence="2 3">AH187</strain>
    </source>
</reference>
<evidence type="ECO:0000313" key="2">
    <source>
        <dbReference type="EMBL" id="ACJ80998.1"/>
    </source>
</evidence>
<dbReference type="AlphaFoldDB" id="B7HUG3"/>
<keyword evidence="1" id="KW-1133">Transmembrane helix</keyword>
<dbReference type="KEGG" id="bcr:BCAH187_A2903"/>
<keyword evidence="1" id="KW-0812">Transmembrane</keyword>
<keyword evidence="1" id="KW-0472">Membrane</keyword>
<evidence type="ECO:0000313" key="3">
    <source>
        <dbReference type="Proteomes" id="UP000002214"/>
    </source>
</evidence>
<protein>
    <submittedName>
        <fullName evidence="2">Uncharacterized protein</fullName>
    </submittedName>
</protein>
<sequence length="40" mass="4918">MDCFFVSVFCSLFYFSIFEMIKLLLTKMKLKIFEFISFFI</sequence>
<name>B7HUG3_BACC7</name>
<dbReference type="EMBL" id="CP001177">
    <property type="protein sequence ID" value="ACJ80998.1"/>
    <property type="molecule type" value="Genomic_DNA"/>
</dbReference>
<dbReference type="HOGENOM" id="CLU_3324158_0_0_9"/>
<evidence type="ECO:0000256" key="1">
    <source>
        <dbReference type="SAM" id="Phobius"/>
    </source>
</evidence>